<evidence type="ECO:0000256" key="2">
    <source>
        <dbReference type="ARBA" id="ARBA00023125"/>
    </source>
</evidence>
<proteinExistence type="predicted"/>
<dbReference type="InterPro" id="IPR050109">
    <property type="entry name" value="HTH-type_TetR-like_transc_reg"/>
</dbReference>
<name>A0A4R3PT99_RHISU</name>
<keyword evidence="7" id="KW-0614">Plasmid</keyword>
<reference evidence="7" key="2">
    <citation type="submission" date="2022-09" db="EMBL/GenBank/DDBJ databases">
        <title>Australian commercial rhizobial inoculants.</title>
        <authorList>
            <person name="Kohlmeier M.G."/>
            <person name="O'Hara G.W."/>
            <person name="Colombi E."/>
            <person name="Ramsay J.P."/>
            <person name="Terpolilli J."/>
        </authorList>
    </citation>
    <scope>NUCLEOTIDE SEQUENCE</scope>
    <source>
        <strain evidence="7">WSM1592</strain>
        <plasmid evidence="7">pWSM1592_2</plasmid>
    </source>
</reference>
<evidence type="ECO:0000313" key="6">
    <source>
        <dbReference type="EMBL" id="TCU06078.1"/>
    </source>
</evidence>
<dbReference type="PRINTS" id="PR00455">
    <property type="entry name" value="HTHTETR"/>
</dbReference>
<dbReference type="InterPro" id="IPR036271">
    <property type="entry name" value="Tet_transcr_reg_TetR-rel_C_sf"/>
</dbReference>
<keyword evidence="1" id="KW-0805">Transcription regulation</keyword>
<geneLocation type="plasmid" evidence="7 9">
    <name>pWSM1592_2</name>
</geneLocation>
<dbReference type="PANTHER" id="PTHR30055">
    <property type="entry name" value="HTH-TYPE TRANSCRIPTIONAL REGULATOR RUTR"/>
    <property type="match status" value="1"/>
</dbReference>
<evidence type="ECO:0000256" key="4">
    <source>
        <dbReference type="PROSITE-ProRule" id="PRU00335"/>
    </source>
</evidence>
<feature type="domain" description="HTH tetR-type" evidence="5">
    <location>
        <begin position="13"/>
        <end position="73"/>
    </location>
</feature>
<sequence>MVIDGIGRPKRPRANAEMIIEASEHHFRQRGFDKTTVADIAKGLGMSPANIYRFFHSKEELRRAVFGRTLDTAYSRALSISKLPIGAASRIKRYLKLQHAMSINVIAYHRTVHELILLSFNRDRDLVDGHIARVSDVLAAVIADGIDRGEFAPQDLSRLPTIFIMATIKIWHPLLLSTCRNDRPDELLDILCNALKQPIPLAPLK</sequence>
<dbReference type="RefSeq" id="WP_027511249.1">
    <property type="nucleotide sequence ID" value="NZ_CP104145.1"/>
</dbReference>
<dbReference type="AlphaFoldDB" id="A0A4R3PT99"/>
<evidence type="ECO:0000259" key="5">
    <source>
        <dbReference type="PROSITE" id="PS50977"/>
    </source>
</evidence>
<evidence type="ECO:0000256" key="3">
    <source>
        <dbReference type="ARBA" id="ARBA00023163"/>
    </source>
</evidence>
<evidence type="ECO:0000313" key="8">
    <source>
        <dbReference type="Proteomes" id="UP000294576"/>
    </source>
</evidence>
<accession>A0A4R3PT99</accession>
<keyword evidence="3" id="KW-0804">Transcription</keyword>
<dbReference type="Gene3D" id="1.10.10.60">
    <property type="entry name" value="Homeodomain-like"/>
    <property type="match status" value="1"/>
</dbReference>
<dbReference type="Gene3D" id="1.10.357.10">
    <property type="entry name" value="Tetracycline Repressor, domain 2"/>
    <property type="match status" value="1"/>
</dbReference>
<evidence type="ECO:0000256" key="1">
    <source>
        <dbReference type="ARBA" id="ARBA00023015"/>
    </source>
</evidence>
<keyword evidence="9" id="KW-1185">Reference proteome</keyword>
<dbReference type="InterPro" id="IPR009057">
    <property type="entry name" value="Homeodomain-like_sf"/>
</dbReference>
<protein>
    <submittedName>
        <fullName evidence="6">TetR family transcriptional regulator</fullName>
    </submittedName>
    <submittedName>
        <fullName evidence="7">TetR/AcrR family transcriptional regulator</fullName>
    </submittedName>
</protein>
<dbReference type="Pfam" id="PF00440">
    <property type="entry name" value="TetR_N"/>
    <property type="match status" value="1"/>
</dbReference>
<dbReference type="PANTHER" id="PTHR30055:SF151">
    <property type="entry name" value="TRANSCRIPTIONAL REGULATORY PROTEIN"/>
    <property type="match status" value="1"/>
</dbReference>
<dbReference type="Proteomes" id="UP000294576">
    <property type="component" value="Unassembled WGS sequence"/>
</dbReference>
<gene>
    <name evidence="6" type="ORF">EV132_13321</name>
    <name evidence="7" type="ORF">N2599_35900</name>
</gene>
<evidence type="ECO:0000313" key="9">
    <source>
        <dbReference type="Proteomes" id="UP001060123"/>
    </source>
</evidence>
<dbReference type="SUPFAM" id="SSF46689">
    <property type="entry name" value="Homeodomain-like"/>
    <property type="match status" value="1"/>
</dbReference>
<dbReference type="Proteomes" id="UP001060123">
    <property type="component" value="Plasmid pWSM1592_2"/>
</dbReference>
<dbReference type="Pfam" id="PF17935">
    <property type="entry name" value="TetR_C_27"/>
    <property type="match status" value="1"/>
</dbReference>
<organism evidence="6 8">
    <name type="scientific">Rhizobium sullae</name>
    <name type="common">Rhizobium hedysari</name>
    <dbReference type="NCBI Taxonomy" id="50338"/>
    <lineage>
        <taxon>Bacteria</taxon>
        <taxon>Pseudomonadati</taxon>
        <taxon>Pseudomonadota</taxon>
        <taxon>Alphaproteobacteria</taxon>
        <taxon>Hyphomicrobiales</taxon>
        <taxon>Rhizobiaceae</taxon>
        <taxon>Rhizobium/Agrobacterium group</taxon>
        <taxon>Rhizobium</taxon>
    </lineage>
</organism>
<dbReference type="InterPro" id="IPR041478">
    <property type="entry name" value="TetR_C_27"/>
</dbReference>
<evidence type="ECO:0000313" key="7">
    <source>
        <dbReference type="EMBL" id="UWU19184.1"/>
    </source>
</evidence>
<reference evidence="6 8" key="1">
    <citation type="submission" date="2019-03" db="EMBL/GenBank/DDBJ databases">
        <title>Genomic Encyclopedia of Type Strains, Phase IV (KMG-V): Genome sequencing to study the core and pangenomes of soil and plant-associated prokaryotes.</title>
        <authorList>
            <person name="Whitman W."/>
        </authorList>
    </citation>
    <scope>NUCLEOTIDE SEQUENCE [LARGE SCALE GENOMIC DNA]</scope>
    <source>
        <strain evidence="6 8">Hc14</strain>
    </source>
</reference>
<keyword evidence="2 4" id="KW-0238">DNA-binding</keyword>
<dbReference type="GO" id="GO:0000976">
    <property type="term" value="F:transcription cis-regulatory region binding"/>
    <property type="evidence" value="ECO:0007669"/>
    <property type="project" value="TreeGrafter"/>
</dbReference>
<feature type="DNA-binding region" description="H-T-H motif" evidence="4">
    <location>
        <begin position="36"/>
        <end position="55"/>
    </location>
</feature>
<dbReference type="PROSITE" id="PS50977">
    <property type="entry name" value="HTH_TETR_2"/>
    <property type="match status" value="1"/>
</dbReference>
<dbReference type="SUPFAM" id="SSF48498">
    <property type="entry name" value="Tetracyclin repressor-like, C-terminal domain"/>
    <property type="match status" value="1"/>
</dbReference>
<dbReference type="GO" id="GO:0003700">
    <property type="term" value="F:DNA-binding transcription factor activity"/>
    <property type="evidence" value="ECO:0007669"/>
    <property type="project" value="TreeGrafter"/>
</dbReference>
<dbReference type="InterPro" id="IPR001647">
    <property type="entry name" value="HTH_TetR"/>
</dbReference>
<dbReference type="EMBL" id="CP104145">
    <property type="protein sequence ID" value="UWU19184.1"/>
    <property type="molecule type" value="Genomic_DNA"/>
</dbReference>
<dbReference type="EMBL" id="SMBH01000033">
    <property type="protein sequence ID" value="TCU06078.1"/>
    <property type="molecule type" value="Genomic_DNA"/>
</dbReference>